<feature type="region of interest" description="Disordered" evidence="1">
    <location>
        <begin position="1"/>
        <end position="24"/>
    </location>
</feature>
<dbReference type="AlphaFoldDB" id="A0A061AET5"/>
<name>A0A061AET5_RHOTO</name>
<accession>A0A061AET5</accession>
<dbReference type="Gene3D" id="3.40.30.10">
    <property type="entry name" value="Glutaredoxin"/>
    <property type="match status" value="1"/>
</dbReference>
<dbReference type="EMBL" id="LK052936">
    <property type="protein sequence ID" value="CDR36074.1"/>
    <property type="molecule type" value="Genomic_DNA"/>
</dbReference>
<dbReference type="OrthoDB" id="10257948at2759"/>
<evidence type="ECO:0000313" key="2">
    <source>
        <dbReference type="EMBL" id="CDR36074.1"/>
    </source>
</evidence>
<organism evidence="2">
    <name type="scientific">Rhodotorula toruloides</name>
    <name type="common">Yeast</name>
    <name type="synonym">Rhodosporidium toruloides</name>
    <dbReference type="NCBI Taxonomy" id="5286"/>
    <lineage>
        <taxon>Eukaryota</taxon>
        <taxon>Fungi</taxon>
        <taxon>Dikarya</taxon>
        <taxon>Basidiomycota</taxon>
        <taxon>Pucciniomycotina</taxon>
        <taxon>Microbotryomycetes</taxon>
        <taxon>Sporidiobolales</taxon>
        <taxon>Sporidiobolaceae</taxon>
        <taxon>Rhodotorula</taxon>
    </lineage>
</organism>
<feature type="compositionally biased region" description="Low complexity" evidence="1">
    <location>
        <begin position="1"/>
        <end position="14"/>
    </location>
</feature>
<proteinExistence type="predicted"/>
<sequence>MSSRTGASASTSSSIHRKPRAVDRDSDDLDALLEELEAELDDDFDLGGFREKRMLELKAQVDAARRVQESDYGKLTEIRVEKDLIARTAKEKRSVVHFFHRDFRRCKIMDAHLEKLAAKHLDTLFLKADVANVPFLVTKLDVKVLPCVIGFVDGVTKMKLVGFEDLPGGDAFTTASLELGMQQCEVLSKYPGSASPFPSVQGARRDEGGRRRIRTGARGDNSDLDD</sequence>
<dbReference type="InterPro" id="IPR036249">
    <property type="entry name" value="Thioredoxin-like_sf"/>
</dbReference>
<evidence type="ECO:0000256" key="1">
    <source>
        <dbReference type="SAM" id="MobiDB-lite"/>
    </source>
</evidence>
<dbReference type="CDD" id="cd02989">
    <property type="entry name" value="Phd_like_TxnDC9"/>
    <property type="match status" value="1"/>
</dbReference>
<gene>
    <name evidence="2" type="ORF">RHTO0S_01e13674g</name>
</gene>
<reference evidence="2" key="1">
    <citation type="journal article" date="2014" name="Genome Announc.">
        <title>Draft genome sequence of Rhodosporidium toruloides CECT1137, an oleaginous yeast of biotechnological interest.</title>
        <authorList>
            <person name="Morin N."/>
            <person name="Calcas X."/>
            <person name="Devillers H."/>
            <person name="Durrens P."/>
            <person name="Sherman D.J."/>
            <person name="Nicaud J.-M."/>
            <person name="Neuveglise C."/>
        </authorList>
    </citation>
    <scope>NUCLEOTIDE SEQUENCE</scope>
    <source>
        <strain evidence="2">CECT1137</strain>
    </source>
</reference>
<protein>
    <submittedName>
        <fullName evidence="2">RHTO0S01e13674g1_1</fullName>
    </submittedName>
</protein>
<dbReference type="PANTHER" id="PTHR21148">
    <property type="entry name" value="THIOREDOXIN DOMAIN-CONTAINING PROTEIN 9"/>
    <property type="match status" value="1"/>
</dbReference>
<feature type="region of interest" description="Disordered" evidence="1">
    <location>
        <begin position="190"/>
        <end position="226"/>
    </location>
</feature>
<dbReference type="SUPFAM" id="SSF52833">
    <property type="entry name" value="Thioredoxin-like"/>
    <property type="match status" value="1"/>
</dbReference>